<protein>
    <submittedName>
        <fullName evidence="1">Uncharacterized protein</fullName>
    </submittedName>
</protein>
<evidence type="ECO:0000313" key="1">
    <source>
        <dbReference type="EMBL" id="SPD68253.1"/>
    </source>
</evidence>
<accession>A0A9Q7UY46</accession>
<reference evidence="1 2" key="1">
    <citation type="submission" date="2018-01" db="EMBL/GenBank/DDBJ databases">
        <authorList>
            <person name="Clerissi C."/>
        </authorList>
    </citation>
    <scope>NUCLEOTIDE SEQUENCE [LARGE SCALE GENOMIC DNA]</scope>
    <source>
        <strain evidence="1">Cupriavidus taiwanensis SWF 66322</strain>
        <plasmid evidence="2">cbm2636_mp</plasmid>
    </source>
</reference>
<geneLocation type="plasmid" evidence="2">
    <name>cbm2636_mp</name>
</geneLocation>
<sequence length="102" mass="11513">MGGRKLREDNEAQLRRLHARDSASLHSTVTTSADLELINVSGFFTNHLIAIGDLKCFGPINEIIRLWYGRHVFGRSLVSGNKSYYYVCGFSEAWQAARKPLI</sequence>
<dbReference type="EMBL" id="LT984814">
    <property type="protein sequence ID" value="SPD68253.1"/>
    <property type="molecule type" value="Genomic_DNA"/>
</dbReference>
<name>A0A9Q7UY46_9BURK</name>
<evidence type="ECO:0000313" key="2">
    <source>
        <dbReference type="Proteomes" id="UP000254259"/>
    </source>
</evidence>
<gene>
    <name evidence="1" type="ORF">CBM2636_MP21103</name>
</gene>
<proteinExistence type="predicted"/>
<dbReference type="RefSeq" id="WP_147299347.1">
    <property type="nucleotide sequence ID" value="NZ_LT984814.1"/>
</dbReference>
<dbReference type="AlphaFoldDB" id="A0A9Q7UY46"/>
<organism evidence="1 2">
    <name type="scientific">Cupriavidus taiwanensis</name>
    <dbReference type="NCBI Taxonomy" id="164546"/>
    <lineage>
        <taxon>Bacteria</taxon>
        <taxon>Pseudomonadati</taxon>
        <taxon>Pseudomonadota</taxon>
        <taxon>Betaproteobacteria</taxon>
        <taxon>Burkholderiales</taxon>
        <taxon>Burkholderiaceae</taxon>
        <taxon>Cupriavidus</taxon>
    </lineage>
</organism>
<keyword evidence="1" id="KW-0614">Plasmid</keyword>
<dbReference type="Proteomes" id="UP000254259">
    <property type="component" value="Plasmid CBM2636_mp"/>
</dbReference>